<name>A0A9X9Q4S7_GULGU</name>
<proteinExistence type="predicted"/>
<dbReference type="Proteomes" id="UP000269945">
    <property type="component" value="Unassembled WGS sequence"/>
</dbReference>
<feature type="compositionally biased region" description="Polar residues" evidence="1">
    <location>
        <begin position="50"/>
        <end position="59"/>
    </location>
</feature>
<gene>
    <name evidence="2" type="ORF">BN2614_LOCUS2</name>
</gene>
<evidence type="ECO:0000313" key="3">
    <source>
        <dbReference type="Proteomes" id="UP000269945"/>
    </source>
</evidence>
<evidence type="ECO:0000313" key="2">
    <source>
        <dbReference type="EMBL" id="VCX15661.1"/>
    </source>
</evidence>
<feature type="region of interest" description="Disordered" evidence="1">
    <location>
        <begin position="39"/>
        <end position="59"/>
    </location>
</feature>
<protein>
    <submittedName>
        <fullName evidence="2">Uncharacterized protein</fullName>
    </submittedName>
</protein>
<accession>A0A9X9Q4S7</accession>
<evidence type="ECO:0000256" key="1">
    <source>
        <dbReference type="SAM" id="MobiDB-lite"/>
    </source>
</evidence>
<dbReference type="AlphaFoldDB" id="A0A9X9Q4S7"/>
<sequence length="59" mass="6908">MWFLRALLRSRRAHHSSSPGLFCPQAPRGPAQLTVARCRPPRLHPKNKENSLWSRSRYQ</sequence>
<organism evidence="2 3">
    <name type="scientific">Gulo gulo</name>
    <name type="common">Wolverine</name>
    <name type="synonym">Gluton</name>
    <dbReference type="NCBI Taxonomy" id="48420"/>
    <lineage>
        <taxon>Eukaryota</taxon>
        <taxon>Metazoa</taxon>
        <taxon>Chordata</taxon>
        <taxon>Craniata</taxon>
        <taxon>Vertebrata</taxon>
        <taxon>Euteleostomi</taxon>
        <taxon>Mammalia</taxon>
        <taxon>Eutheria</taxon>
        <taxon>Laurasiatheria</taxon>
        <taxon>Carnivora</taxon>
        <taxon>Caniformia</taxon>
        <taxon>Musteloidea</taxon>
        <taxon>Mustelidae</taxon>
        <taxon>Guloninae</taxon>
        <taxon>Gulo</taxon>
    </lineage>
</organism>
<keyword evidence="3" id="KW-1185">Reference proteome</keyword>
<dbReference type="EMBL" id="CYRY02035570">
    <property type="protein sequence ID" value="VCX15661.1"/>
    <property type="molecule type" value="Genomic_DNA"/>
</dbReference>
<reference evidence="2 3" key="1">
    <citation type="submission" date="2018-10" db="EMBL/GenBank/DDBJ databases">
        <authorList>
            <person name="Ekblom R."/>
            <person name="Jareborg N."/>
        </authorList>
    </citation>
    <scope>NUCLEOTIDE SEQUENCE [LARGE SCALE GENOMIC DNA]</scope>
    <source>
        <tissue evidence="2">Muscle</tissue>
    </source>
</reference>
<comment type="caution">
    <text evidence="2">The sequence shown here is derived from an EMBL/GenBank/DDBJ whole genome shotgun (WGS) entry which is preliminary data.</text>
</comment>